<dbReference type="OMA" id="AFMIRIP"/>
<gene>
    <name evidence="10" type="ORF">MYCTH_2306870</name>
</gene>
<evidence type="ECO:0000313" key="10">
    <source>
        <dbReference type="EMBL" id="AEO59009.1"/>
    </source>
</evidence>
<name>G2QEY0_THET4</name>
<dbReference type="VEuPathDB" id="FungiDB:MYCTH_2306870"/>
<dbReference type="GeneID" id="11514041"/>
<dbReference type="GO" id="GO:0006879">
    <property type="term" value="P:intracellular iron ion homeostasis"/>
    <property type="evidence" value="ECO:0007669"/>
    <property type="project" value="TreeGrafter"/>
</dbReference>
<sequence length="523" mass="54359">MPIINGQKMACAPCIRGHRSTKCNHFYDRVMIPVRKPGRPLSTCPCPPGRPCACGGLRVAIPKKQKCGCPTEAEKEAENRQKEHSQVEAPMSPSRPSFRVGKPGGGKANSRKQSFDLANLERMDPASINLISAASRSGITNGTPNGVATTGSPGLQGSQADPVPVGSRMGMMPAGSGSTFATPQNHSFVSPVPYGGMGIQYPQPDQLQHGAKPEDGLYSSPNGTFMTAIPPSPFPNGNHPSPPLGNPGQPVMATPKNNDVTSAAGSCCGSKAQKPDPAANSGLASQQGYGQQPYVPQHQASSGVSSCCASKTQGHAPTANGTPATLPVYDQSYMPQFQYPTVFRYPGDYGSWQHPIDPIIWQQVMSQTNLAMSTPMASAPDGTTNGTAGGTGNGDSTDDWTSHQCGCGEGCQCVGCLAHPFNAQMFQYVNNAYSGSNGSSPREPTTGGQGQATAANGQDSPAEAATPAVSEGSPSREEQSLSTMDYFFVNLPISGLCGGQLESCPCGDSCDCPGCLVHKISLN</sequence>
<reference evidence="10 11" key="1">
    <citation type="journal article" date="2011" name="Nat. Biotechnol.">
        <title>Comparative genomic analysis of the thermophilic biomass-degrading fungi Myceliophthora thermophila and Thielavia terrestris.</title>
        <authorList>
            <person name="Berka R.M."/>
            <person name="Grigoriev I.V."/>
            <person name="Otillar R."/>
            <person name="Salamov A."/>
            <person name="Grimwood J."/>
            <person name="Reid I."/>
            <person name="Ishmael N."/>
            <person name="John T."/>
            <person name="Darmond C."/>
            <person name="Moisan M.-C."/>
            <person name="Henrissat B."/>
            <person name="Coutinho P.M."/>
            <person name="Lombard V."/>
            <person name="Natvig D.O."/>
            <person name="Lindquist E."/>
            <person name="Schmutz J."/>
            <person name="Lucas S."/>
            <person name="Harris P."/>
            <person name="Powlowski J."/>
            <person name="Bellemare A."/>
            <person name="Taylor D."/>
            <person name="Butler G."/>
            <person name="de Vries R.P."/>
            <person name="Allijn I.E."/>
            <person name="van den Brink J."/>
            <person name="Ushinsky S."/>
            <person name="Storms R."/>
            <person name="Powell A.J."/>
            <person name="Paulsen I.T."/>
            <person name="Elbourne L.D.H."/>
            <person name="Baker S.E."/>
            <person name="Magnuson J."/>
            <person name="LaBoissiere S."/>
            <person name="Clutterbuck A.J."/>
            <person name="Martinez D."/>
            <person name="Wogulis M."/>
            <person name="de Leon A.L."/>
            <person name="Rey M.W."/>
            <person name="Tsang A."/>
        </authorList>
    </citation>
    <scope>NUCLEOTIDE SEQUENCE [LARGE SCALE GENOMIC DNA]</scope>
    <source>
        <strain evidence="11">ATCC 42464 / BCRC 31852 / DSM 1799</strain>
    </source>
</reference>
<keyword evidence="11" id="KW-1185">Reference proteome</keyword>
<evidence type="ECO:0000256" key="2">
    <source>
        <dbReference type="ARBA" id="ARBA00022723"/>
    </source>
</evidence>
<keyword evidence="2" id="KW-0479">Metal-binding</keyword>
<dbReference type="Gene3D" id="3.90.430.10">
    <property type="entry name" value="Copper fist DNA-binding domain"/>
    <property type="match status" value="1"/>
</dbReference>
<keyword evidence="6" id="KW-0804">Transcription</keyword>
<feature type="region of interest" description="Disordered" evidence="8">
    <location>
        <begin position="259"/>
        <end position="323"/>
    </location>
</feature>
<evidence type="ECO:0000256" key="7">
    <source>
        <dbReference type="ARBA" id="ARBA00023242"/>
    </source>
</evidence>
<dbReference type="PROSITE" id="PS50073">
    <property type="entry name" value="COPPER_FIST_2"/>
    <property type="match status" value="1"/>
</dbReference>
<keyword evidence="4" id="KW-0186">Copper</keyword>
<dbReference type="InterPro" id="IPR001083">
    <property type="entry name" value="Cu_fist_DNA-bd_dom"/>
</dbReference>
<evidence type="ECO:0000259" key="9">
    <source>
        <dbReference type="PROSITE" id="PS50073"/>
    </source>
</evidence>
<evidence type="ECO:0000256" key="6">
    <source>
        <dbReference type="ARBA" id="ARBA00023163"/>
    </source>
</evidence>
<keyword evidence="3" id="KW-0862">Zinc</keyword>
<dbReference type="GO" id="GO:0006878">
    <property type="term" value="P:intracellular copper ion homeostasis"/>
    <property type="evidence" value="ECO:0007669"/>
    <property type="project" value="TreeGrafter"/>
</dbReference>
<dbReference type="InterPro" id="IPR036395">
    <property type="entry name" value="Cu_fist_DNA-bd_dom_sf"/>
</dbReference>
<dbReference type="FunFam" id="3.90.430.10:FF:000001">
    <property type="entry name" value="Copper fist DNA-binding protein"/>
    <property type="match status" value="1"/>
</dbReference>
<dbReference type="SMART" id="SM01090">
    <property type="entry name" value="Copper-fist"/>
    <property type="match status" value="1"/>
</dbReference>
<dbReference type="eggNOG" id="ENOG502SQDA">
    <property type="taxonomic scope" value="Eukaryota"/>
</dbReference>
<feature type="region of interest" description="Disordered" evidence="8">
    <location>
        <begin position="435"/>
        <end position="479"/>
    </location>
</feature>
<dbReference type="SUPFAM" id="SSF57879">
    <property type="entry name" value="Zinc domain conserved in yeast copper-regulated transcription factors"/>
    <property type="match status" value="1"/>
</dbReference>
<keyword evidence="7" id="KW-0539">Nucleus</keyword>
<evidence type="ECO:0000256" key="5">
    <source>
        <dbReference type="ARBA" id="ARBA00023015"/>
    </source>
</evidence>
<dbReference type="PANTHER" id="PTHR28088:SF9">
    <property type="entry name" value="TRANSCRIPTION FACTOR GRISEA, PUTATIVE (AFU_ORTHOLOGUE AFUA_1G13190)-RELATED"/>
    <property type="match status" value="1"/>
</dbReference>
<dbReference type="RefSeq" id="XP_003664254.1">
    <property type="nucleotide sequence ID" value="XM_003664206.1"/>
</dbReference>
<dbReference type="STRING" id="573729.G2QEY0"/>
<dbReference type="HOGENOM" id="CLU_036162_0_0_1"/>
<dbReference type="InParanoid" id="G2QEY0"/>
<dbReference type="AlphaFoldDB" id="G2QEY0"/>
<evidence type="ECO:0000256" key="8">
    <source>
        <dbReference type="SAM" id="MobiDB-lite"/>
    </source>
</evidence>
<dbReference type="PROSITE" id="PS01119">
    <property type="entry name" value="COPPER_FIST_1"/>
    <property type="match status" value="1"/>
</dbReference>
<evidence type="ECO:0000256" key="3">
    <source>
        <dbReference type="ARBA" id="ARBA00022833"/>
    </source>
</evidence>
<accession>G2QEY0</accession>
<comment type="subcellular location">
    <subcellularLocation>
        <location evidence="1">Nucleus</location>
    </subcellularLocation>
</comment>
<keyword evidence="5" id="KW-0805">Transcription regulation</keyword>
<proteinExistence type="predicted"/>
<dbReference type="OrthoDB" id="5600085at2759"/>
<evidence type="ECO:0000256" key="4">
    <source>
        <dbReference type="ARBA" id="ARBA00023008"/>
    </source>
</evidence>
<evidence type="ECO:0000256" key="1">
    <source>
        <dbReference type="ARBA" id="ARBA00004123"/>
    </source>
</evidence>
<feature type="region of interest" description="Disordered" evidence="8">
    <location>
        <begin position="137"/>
        <end position="163"/>
    </location>
</feature>
<feature type="compositionally biased region" description="Low complexity" evidence="8">
    <location>
        <begin position="286"/>
        <end position="299"/>
    </location>
</feature>
<dbReference type="Proteomes" id="UP000007322">
    <property type="component" value="Chromosome 4"/>
</dbReference>
<protein>
    <recommendedName>
        <fullName evidence="9">Copper-fist domain-containing protein</fullName>
    </recommendedName>
</protein>
<evidence type="ECO:0000313" key="11">
    <source>
        <dbReference type="Proteomes" id="UP000007322"/>
    </source>
</evidence>
<dbReference type="GO" id="GO:0005507">
    <property type="term" value="F:copper ion binding"/>
    <property type="evidence" value="ECO:0007669"/>
    <property type="project" value="InterPro"/>
</dbReference>
<feature type="compositionally biased region" description="Polar residues" evidence="8">
    <location>
        <begin position="137"/>
        <end position="159"/>
    </location>
</feature>
<dbReference type="GO" id="GO:0045944">
    <property type="term" value="P:positive regulation of transcription by RNA polymerase II"/>
    <property type="evidence" value="ECO:0007669"/>
    <property type="project" value="TreeGrafter"/>
</dbReference>
<dbReference type="GO" id="GO:0000981">
    <property type="term" value="F:DNA-binding transcription factor activity, RNA polymerase II-specific"/>
    <property type="evidence" value="ECO:0007669"/>
    <property type="project" value="TreeGrafter"/>
</dbReference>
<dbReference type="SMART" id="SM00412">
    <property type="entry name" value="Cu_FIST"/>
    <property type="match status" value="1"/>
</dbReference>
<dbReference type="GO" id="GO:0005634">
    <property type="term" value="C:nucleus"/>
    <property type="evidence" value="ECO:0007669"/>
    <property type="project" value="UniProtKB-SubCell"/>
</dbReference>
<dbReference type="PANTHER" id="PTHR28088">
    <property type="entry name" value="TRANSCRIPTIONAL ACTIVATOR HAA1-RELATED"/>
    <property type="match status" value="1"/>
</dbReference>
<dbReference type="EMBL" id="CP003005">
    <property type="protein sequence ID" value="AEO59009.1"/>
    <property type="molecule type" value="Genomic_DNA"/>
</dbReference>
<feature type="compositionally biased region" description="Polar residues" evidence="8">
    <location>
        <begin position="300"/>
        <end position="323"/>
    </location>
</feature>
<feature type="region of interest" description="Disordered" evidence="8">
    <location>
        <begin position="77"/>
        <end position="120"/>
    </location>
</feature>
<dbReference type="Pfam" id="PF00649">
    <property type="entry name" value="Copper-fist"/>
    <property type="match status" value="1"/>
</dbReference>
<feature type="domain" description="Copper-fist" evidence="9">
    <location>
        <begin position="1"/>
        <end position="41"/>
    </location>
</feature>
<dbReference type="PRINTS" id="PR00617">
    <property type="entry name" value="COPPERFIST"/>
</dbReference>
<organism evidence="10 11">
    <name type="scientific">Thermothelomyces thermophilus (strain ATCC 42464 / BCRC 31852 / DSM 1799)</name>
    <name type="common">Sporotrichum thermophile</name>
    <dbReference type="NCBI Taxonomy" id="573729"/>
    <lineage>
        <taxon>Eukaryota</taxon>
        <taxon>Fungi</taxon>
        <taxon>Dikarya</taxon>
        <taxon>Ascomycota</taxon>
        <taxon>Pezizomycotina</taxon>
        <taxon>Sordariomycetes</taxon>
        <taxon>Sordariomycetidae</taxon>
        <taxon>Sordariales</taxon>
        <taxon>Chaetomiaceae</taxon>
        <taxon>Thermothelomyces</taxon>
    </lineage>
</organism>
<dbReference type="InterPro" id="IPR051763">
    <property type="entry name" value="Copper_Homeo_Regul"/>
</dbReference>
<feature type="region of interest" description="Disordered" evidence="8">
    <location>
        <begin position="375"/>
        <end position="399"/>
    </location>
</feature>
<feature type="compositionally biased region" description="Basic and acidic residues" evidence="8">
    <location>
        <begin position="77"/>
        <end position="86"/>
    </location>
</feature>
<dbReference type="GO" id="GO:0000978">
    <property type="term" value="F:RNA polymerase II cis-regulatory region sequence-specific DNA binding"/>
    <property type="evidence" value="ECO:0007669"/>
    <property type="project" value="TreeGrafter"/>
</dbReference>
<dbReference type="KEGG" id="mtm:MYCTH_2306870"/>